<reference evidence="2 3" key="1">
    <citation type="submission" date="2023-03" db="EMBL/GenBank/DDBJ databases">
        <title>High-quality genome of Scylla paramamosain provides insights in environmental adaptation.</title>
        <authorList>
            <person name="Zhang L."/>
        </authorList>
    </citation>
    <scope>NUCLEOTIDE SEQUENCE [LARGE SCALE GENOMIC DNA]</scope>
    <source>
        <strain evidence="2">LZ_2023a</strain>
        <tissue evidence="2">Muscle</tissue>
    </source>
</reference>
<organism evidence="2 3">
    <name type="scientific">Scylla paramamosain</name>
    <name type="common">Mud crab</name>
    <dbReference type="NCBI Taxonomy" id="85552"/>
    <lineage>
        <taxon>Eukaryota</taxon>
        <taxon>Metazoa</taxon>
        <taxon>Ecdysozoa</taxon>
        <taxon>Arthropoda</taxon>
        <taxon>Crustacea</taxon>
        <taxon>Multicrustacea</taxon>
        <taxon>Malacostraca</taxon>
        <taxon>Eumalacostraca</taxon>
        <taxon>Eucarida</taxon>
        <taxon>Decapoda</taxon>
        <taxon>Pleocyemata</taxon>
        <taxon>Brachyura</taxon>
        <taxon>Eubrachyura</taxon>
        <taxon>Portunoidea</taxon>
        <taxon>Portunidae</taxon>
        <taxon>Portuninae</taxon>
        <taxon>Scylla</taxon>
    </lineage>
</organism>
<dbReference type="EMBL" id="JARAKH010000048">
    <property type="protein sequence ID" value="KAK8376329.1"/>
    <property type="molecule type" value="Genomic_DNA"/>
</dbReference>
<proteinExistence type="predicted"/>
<feature type="region of interest" description="Disordered" evidence="1">
    <location>
        <begin position="1"/>
        <end position="46"/>
    </location>
</feature>
<accession>A0AAW0SN58</accession>
<keyword evidence="3" id="KW-1185">Reference proteome</keyword>
<name>A0AAW0SN58_SCYPA</name>
<protein>
    <submittedName>
        <fullName evidence="2">Uncharacterized protein</fullName>
    </submittedName>
</protein>
<comment type="caution">
    <text evidence="2">The sequence shown here is derived from an EMBL/GenBank/DDBJ whole genome shotgun (WGS) entry which is preliminary data.</text>
</comment>
<sequence length="131" mass="14361">MEKLQRTDMVQPPPPTDAAPHRYVQDVAPPSDPRPRPLHPGHRWELESAGPGVSIPLPLLLLLLLLPPDLPARVVEALQIDKHALAITPPRPLAPHATHLSPHATMSVRGQKTPTFSKITNTIRPSESRVP</sequence>
<feature type="region of interest" description="Disordered" evidence="1">
    <location>
        <begin position="89"/>
        <end position="109"/>
    </location>
</feature>
<gene>
    <name evidence="2" type="ORF">O3P69_009759</name>
</gene>
<evidence type="ECO:0000256" key="1">
    <source>
        <dbReference type="SAM" id="MobiDB-lite"/>
    </source>
</evidence>
<evidence type="ECO:0000313" key="2">
    <source>
        <dbReference type="EMBL" id="KAK8376329.1"/>
    </source>
</evidence>
<evidence type="ECO:0000313" key="3">
    <source>
        <dbReference type="Proteomes" id="UP001487740"/>
    </source>
</evidence>
<dbReference type="AlphaFoldDB" id="A0AAW0SN58"/>
<dbReference type="Proteomes" id="UP001487740">
    <property type="component" value="Unassembled WGS sequence"/>
</dbReference>